<dbReference type="Proteomes" id="UP000001037">
    <property type="component" value="Chromosome"/>
</dbReference>
<dbReference type="NCBIfam" id="TIGR00111">
    <property type="entry name" value="pelota"/>
    <property type="match status" value="1"/>
</dbReference>
<keyword evidence="12" id="KW-1185">Reference proteome</keyword>
<dbReference type="eggNOG" id="arCOG01741">
    <property type="taxonomic scope" value="Archaea"/>
</dbReference>
<sequence length="357" mass="39721">MKVTHVDLKRGVVAVVPETSDDIWLLSLVIKPGDYVKGKTVRDVRFGERGSGRSRRVAMVLTIRVENVEFQPFSSKLRIRGVVVEGPERFGVKGKHHTITVDVGQEIVIVKEEGWPRPLLERLQQASRGLRAVLAAVDYDEYAVAVLQGQGVRIVVDHSMSLPGKDDPRRGEILHQELVTLAKKIVETAKKEDTRVVVIGGPGFLKERVAELVRQLDTGLRVYTETAATGGVAGVYEIIRRGKIREILGELAALEAEEFLEKFERLLVQKPELVTYTLDHVERAAEMGAIEELLVLDELLHSPDPDVRIRVEEVLRKADATRAKIRFVSLETPAGLKLKSFGGIAAILRYPVEQVVS</sequence>
<evidence type="ECO:0000256" key="1">
    <source>
        <dbReference type="ARBA" id="ARBA00001968"/>
    </source>
</evidence>
<keyword evidence="6 9" id="KW-0479">Metal-binding</keyword>
<dbReference type="SUPFAM" id="SSF55315">
    <property type="entry name" value="L30e-like"/>
    <property type="match status" value="1"/>
</dbReference>
<dbReference type="InterPro" id="IPR058547">
    <property type="entry name" value="Pelota_N"/>
</dbReference>
<dbReference type="PANTHER" id="PTHR10853:SF0">
    <property type="entry name" value="PROTEIN PELOTA HOMOLOG"/>
    <property type="match status" value="1"/>
</dbReference>
<keyword evidence="8 9" id="KW-0378">Hydrolase</keyword>
<dbReference type="GO" id="GO:0032790">
    <property type="term" value="P:ribosome disassembly"/>
    <property type="evidence" value="ECO:0007669"/>
    <property type="project" value="TreeGrafter"/>
</dbReference>
<dbReference type="Pfam" id="PF03465">
    <property type="entry name" value="eRF1_3"/>
    <property type="match status" value="1"/>
</dbReference>
<dbReference type="InterPro" id="IPR005142">
    <property type="entry name" value="eRF1_3"/>
</dbReference>
<dbReference type="SUPFAM" id="SSF159065">
    <property type="entry name" value="Dom34/Pelota N-terminal domain-like"/>
    <property type="match status" value="1"/>
</dbReference>
<dbReference type="GO" id="GO:0005737">
    <property type="term" value="C:cytoplasm"/>
    <property type="evidence" value="ECO:0007669"/>
    <property type="project" value="UniProtKB-SubCell"/>
</dbReference>
<evidence type="ECO:0000256" key="8">
    <source>
        <dbReference type="ARBA" id="ARBA00022801"/>
    </source>
</evidence>
<dbReference type="GO" id="GO:0071025">
    <property type="term" value="P:RNA surveillance"/>
    <property type="evidence" value="ECO:0007669"/>
    <property type="project" value="InterPro"/>
</dbReference>
<keyword evidence="4 9" id="KW-0963">Cytoplasm</keyword>
<comment type="cofactor">
    <cofactor evidence="1 9">
        <name>a divalent metal cation</name>
        <dbReference type="ChEBI" id="CHEBI:60240"/>
    </cofactor>
</comment>
<evidence type="ECO:0000256" key="6">
    <source>
        <dbReference type="ARBA" id="ARBA00022723"/>
    </source>
</evidence>
<dbReference type="GO" id="GO:0070651">
    <property type="term" value="P:nonfunctional rRNA decay"/>
    <property type="evidence" value="ECO:0007669"/>
    <property type="project" value="TreeGrafter"/>
</dbReference>
<comment type="function">
    <text evidence="9">May function in recognizing stalled ribosomes, interact with stem-loop structures in stalled mRNA molecules, and effect endonucleolytic cleavage of the mRNA. May play a role in the release non-functional ribosomes and degradation of damaged mRNAs. Has endoribonuclease activity.</text>
</comment>
<dbReference type="HOGENOM" id="CLU_023334_0_0_2"/>
<dbReference type="InterPro" id="IPR005140">
    <property type="entry name" value="eRF1_Pelota-like_N"/>
</dbReference>
<dbReference type="HAMAP" id="MF_01853">
    <property type="entry name" value="PelO"/>
    <property type="match status" value="1"/>
</dbReference>
<dbReference type="Pfam" id="PF26356">
    <property type="entry name" value="Pelota_N"/>
    <property type="match status" value="1"/>
</dbReference>
<accession>G0EFC6</accession>
<dbReference type="Gene3D" id="3.30.1330.30">
    <property type="match status" value="1"/>
</dbReference>
<evidence type="ECO:0000256" key="2">
    <source>
        <dbReference type="ARBA" id="ARBA00004496"/>
    </source>
</evidence>
<evidence type="ECO:0000256" key="5">
    <source>
        <dbReference type="ARBA" id="ARBA00022722"/>
    </source>
</evidence>
<proteinExistence type="inferred from homology"/>
<comment type="subcellular location">
    <subcellularLocation>
        <location evidence="2 9">Cytoplasm</location>
    </subcellularLocation>
</comment>
<dbReference type="GO" id="GO:0016787">
    <property type="term" value="F:hydrolase activity"/>
    <property type="evidence" value="ECO:0007669"/>
    <property type="project" value="UniProtKB-KW"/>
</dbReference>
<evidence type="ECO:0000259" key="10">
    <source>
        <dbReference type="SMART" id="SM01194"/>
    </source>
</evidence>
<comment type="similarity">
    <text evidence="3 9">Belongs to the eukaryotic release factor 1 family. Pelota subfamily.</text>
</comment>
<dbReference type="EMBL" id="CP002838">
    <property type="protein sequence ID" value="AEM38169.1"/>
    <property type="molecule type" value="Genomic_DNA"/>
</dbReference>
<dbReference type="STRING" id="694429.Pyrfu_0297"/>
<dbReference type="InParanoid" id="G0EFC6"/>
<evidence type="ECO:0000256" key="3">
    <source>
        <dbReference type="ARBA" id="ARBA00009504"/>
    </source>
</evidence>
<evidence type="ECO:0000256" key="7">
    <source>
        <dbReference type="ARBA" id="ARBA00022759"/>
    </source>
</evidence>
<dbReference type="SUPFAM" id="SSF53137">
    <property type="entry name" value="Translational machinery components"/>
    <property type="match status" value="1"/>
</dbReference>
<keyword evidence="5 9" id="KW-0540">Nuclease</keyword>
<dbReference type="PANTHER" id="PTHR10853">
    <property type="entry name" value="PELOTA"/>
    <property type="match status" value="1"/>
</dbReference>
<feature type="domain" description="eRF1/Pelota-like N-terminal" evidence="10">
    <location>
        <begin position="1"/>
        <end position="128"/>
    </location>
</feature>
<dbReference type="FunCoup" id="G0EFC6">
    <property type="interactions" value="113"/>
</dbReference>
<dbReference type="GO" id="GO:0070481">
    <property type="term" value="P:nuclear-transcribed mRNA catabolic process, non-stop decay"/>
    <property type="evidence" value="ECO:0007669"/>
    <property type="project" value="InterPro"/>
</dbReference>
<dbReference type="GO" id="GO:0046872">
    <property type="term" value="F:metal ion binding"/>
    <property type="evidence" value="ECO:0007669"/>
    <property type="project" value="UniProtKB-UniRule"/>
</dbReference>
<reference evidence="11 12" key="1">
    <citation type="journal article" date="2011" name="Stand. Genomic Sci.">
        <title>Complete genome sequence of the hyperthermophilic chemolithoautotroph Pyrolobus fumarii type strain (1A).</title>
        <authorList>
            <person name="Anderson I."/>
            <person name="Goker M."/>
            <person name="Nolan M."/>
            <person name="Lucas S."/>
            <person name="Hammon N."/>
            <person name="Deshpande S."/>
            <person name="Cheng J.F."/>
            <person name="Tapia R."/>
            <person name="Han C."/>
            <person name="Goodwin L."/>
            <person name="Pitluck S."/>
            <person name="Huntemann M."/>
            <person name="Liolios K."/>
            <person name="Ivanova N."/>
            <person name="Pagani I."/>
            <person name="Mavromatis K."/>
            <person name="Ovchinikova G."/>
            <person name="Pati A."/>
            <person name="Chen A."/>
            <person name="Palaniappan K."/>
            <person name="Land M."/>
            <person name="Hauser L."/>
            <person name="Brambilla E.M."/>
            <person name="Huber H."/>
            <person name="Yasawong M."/>
            <person name="Rohde M."/>
            <person name="Spring S."/>
            <person name="Abt B."/>
            <person name="Sikorski J."/>
            <person name="Wirth R."/>
            <person name="Detter J.C."/>
            <person name="Woyke T."/>
            <person name="Bristow J."/>
            <person name="Eisen J.A."/>
            <person name="Markowitz V."/>
            <person name="Hugenholtz P."/>
            <person name="Kyrpides N.C."/>
            <person name="Klenk H.P."/>
            <person name="Lapidus A."/>
        </authorList>
    </citation>
    <scope>NUCLEOTIDE SEQUENCE [LARGE SCALE GENOMIC DNA]</scope>
    <source>
        <strain evidence="12">DSM 11204 / 1A</strain>
    </source>
</reference>
<dbReference type="InterPro" id="IPR004405">
    <property type="entry name" value="TF_pelota"/>
</dbReference>
<dbReference type="RefSeq" id="WP_014025846.1">
    <property type="nucleotide sequence ID" value="NC_015931.1"/>
</dbReference>
<dbReference type="OrthoDB" id="31300at2157"/>
<evidence type="ECO:0000313" key="11">
    <source>
        <dbReference type="EMBL" id="AEM38169.1"/>
    </source>
</evidence>
<name>G0EFC6_PYRF1</name>
<dbReference type="KEGG" id="pfm:Pyrfu_0297"/>
<dbReference type="GO" id="GO:0070966">
    <property type="term" value="P:nuclear-transcribed mRNA catabolic process, no-go decay"/>
    <property type="evidence" value="ECO:0007669"/>
    <property type="project" value="InterPro"/>
</dbReference>
<organism evidence="11 12">
    <name type="scientific">Pyrolobus fumarii (strain DSM 11204 / 1A)</name>
    <dbReference type="NCBI Taxonomy" id="694429"/>
    <lineage>
        <taxon>Archaea</taxon>
        <taxon>Thermoproteota</taxon>
        <taxon>Thermoprotei</taxon>
        <taxon>Desulfurococcales</taxon>
        <taxon>Pyrodictiaceae</taxon>
        <taxon>Pyrolobus</taxon>
    </lineage>
</organism>
<dbReference type="AlphaFoldDB" id="G0EFC6"/>
<keyword evidence="7 9" id="KW-0255">Endonuclease</keyword>
<dbReference type="InterPro" id="IPR038069">
    <property type="entry name" value="Pelota/DOM34_N"/>
</dbReference>
<comment type="subunit">
    <text evidence="9">Monomer.</text>
</comment>
<evidence type="ECO:0000256" key="9">
    <source>
        <dbReference type="HAMAP-Rule" id="MF_01853"/>
    </source>
</evidence>
<dbReference type="EC" id="3.1.-.-" evidence="9"/>
<comment type="domain">
    <text evidence="9">The N-terminal domain has the RNA-binding Sm fold. It harbors the endoribonuclease activity.</text>
</comment>
<evidence type="ECO:0000256" key="4">
    <source>
        <dbReference type="ARBA" id="ARBA00022490"/>
    </source>
</evidence>
<dbReference type="InterPro" id="IPR042226">
    <property type="entry name" value="eFR1_2_sf"/>
</dbReference>
<dbReference type="InterPro" id="IPR029064">
    <property type="entry name" value="Ribosomal_eL30-like_sf"/>
</dbReference>
<evidence type="ECO:0000313" key="12">
    <source>
        <dbReference type="Proteomes" id="UP000001037"/>
    </source>
</evidence>
<dbReference type="GO" id="GO:0004519">
    <property type="term" value="F:endonuclease activity"/>
    <property type="evidence" value="ECO:0007669"/>
    <property type="project" value="UniProtKB-UniRule"/>
</dbReference>
<gene>
    <name evidence="9" type="primary">pelA</name>
    <name evidence="11" type="ordered locus">Pyrfu_0297</name>
</gene>
<dbReference type="InterPro" id="IPR023521">
    <property type="entry name" value="Pelota_arc"/>
</dbReference>
<dbReference type="GeneID" id="11139941"/>
<protein>
    <recommendedName>
        <fullName evidence="9">Protein pelota homolog</fullName>
        <ecNumber evidence="9">3.1.-.-</ecNumber>
    </recommendedName>
</protein>
<dbReference type="Gene3D" id="3.30.420.60">
    <property type="entry name" value="eRF1 domain 2"/>
    <property type="match status" value="1"/>
</dbReference>
<dbReference type="Gene3D" id="2.30.30.870">
    <property type="entry name" value="Pelota, domain A"/>
    <property type="match status" value="1"/>
</dbReference>
<dbReference type="SMART" id="SM01194">
    <property type="entry name" value="eRF1_1"/>
    <property type="match status" value="1"/>
</dbReference>